<accession>A0AB37M6B6</accession>
<evidence type="ECO:0000313" key="3">
    <source>
        <dbReference type="Proteomes" id="UP000286003"/>
    </source>
</evidence>
<feature type="signal peptide" evidence="1">
    <location>
        <begin position="1"/>
        <end position="19"/>
    </location>
</feature>
<evidence type="ECO:0000256" key="1">
    <source>
        <dbReference type="SAM" id="SignalP"/>
    </source>
</evidence>
<evidence type="ECO:0000313" key="2">
    <source>
        <dbReference type="EMBL" id="RHM99893.1"/>
    </source>
</evidence>
<organism evidence="2 3">
    <name type="scientific">Bacteroides intestinalis</name>
    <dbReference type="NCBI Taxonomy" id="329854"/>
    <lineage>
        <taxon>Bacteria</taxon>
        <taxon>Pseudomonadati</taxon>
        <taxon>Bacteroidota</taxon>
        <taxon>Bacteroidia</taxon>
        <taxon>Bacteroidales</taxon>
        <taxon>Bacteroidaceae</taxon>
        <taxon>Bacteroides</taxon>
    </lineage>
</organism>
<dbReference type="AlphaFoldDB" id="A0AB37M6B6"/>
<dbReference type="Pfam" id="PF13595">
    <property type="entry name" value="DUF4138"/>
    <property type="match status" value="1"/>
</dbReference>
<dbReference type="InterPro" id="IPR022298">
    <property type="entry name" value="Conjug_transposon_TraN"/>
</dbReference>
<name>A0AB37M6B6_9BACE</name>
<feature type="non-terminal residue" evidence="2">
    <location>
        <position position="72"/>
    </location>
</feature>
<keyword evidence="1" id="KW-0732">Signal</keyword>
<reference evidence="2 3" key="1">
    <citation type="submission" date="2018-08" db="EMBL/GenBank/DDBJ databases">
        <title>A genome reference for cultivated species of the human gut microbiota.</title>
        <authorList>
            <person name="Zou Y."/>
            <person name="Xue W."/>
            <person name="Luo G."/>
        </authorList>
    </citation>
    <scope>NUCLEOTIDE SEQUENCE [LARGE SCALE GENOMIC DNA]</scope>
    <source>
        <strain evidence="2 3">AF31-23</strain>
    </source>
</reference>
<dbReference type="RefSeq" id="WP_118477469.1">
    <property type="nucleotide sequence ID" value="NZ_QRQM01000091.1"/>
</dbReference>
<proteinExistence type="predicted"/>
<comment type="caution">
    <text evidence="2">The sequence shown here is derived from an EMBL/GenBank/DDBJ whole genome shotgun (WGS) entry which is preliminary data.</text>
</comment>
<protein>
    <submittedName>
        <fullName evidence="2">DUF4138 domain-containing protein</fullName>
    </submittedName>
</protein>
<gene>
    <name evidence="2" type="ORF">DWZ32_23705</name>
</gene>
<sequence>MKKLIIMFALLLGVVSMKAQSNDLYQGITKKLPYRQMVTPYGVQVTFSKTVHIIFPSAVKYVDLGSNYIIAG</sequence>
<feature type="chain" id="PRO_5044311876" evidence="1">
    <location>
        <begin position="20"/>
        <end position="72"/>
    </location>
</feature>
<dbReference type="EMBL" id="QRQM01000091">
    <property type="protein sequence ID" value="RHM99893.1"/>
    <property type="molecule type" value="Genomic_DNA"/>
</dbReference>
<dbReference type="Proteomes" id="UP000286003">
    <property type="component" value="Unassembled WGS sequence"/>
</dbReference>